<dbReference type="AlphaFoldDB" id="A0ABD0LHH7"/>
<comment type="caution">
    <text evidence="1">The sequence shown here is derived from an EMBL/GenBank/DDBJ whole genome shotgun (WGS) entry which is preliminary data.</text>
</comment>
<keyword evidence="2" id="KW-1185">Reference proteome</keyword>
<protein>
    <submittedName>
        <fullName evidence="1">Uncharacterized protein</fullName>
    </submittedName>
</protein>
<evidence type="ECO:0000313" key="1">
    <source>
        <dbReference type="EMBL" id="KAK7498802.1"/>
    </source>
</evidence>
<reference evidence="1 2" key="1">
    <citation type="journal article" date="2023" name="Sci. Data">
        <title>Genome assembly of the Korean intertidal mud-creeper Batillaria attramentaria.</title>
        <authorList>
            <person name="Patra A.K."/>
            <person name="Ho P.T."/>
            <person name="Jun S."/>
            <person name="Lee S.J."/>
            <person name="Kim Y."/>
            <person name="Won Y.J."/>
        </authorList>
    </citation>
    <scope>NUCLEOTIDE SEQUENCE [LARGE SCALE GENOMIC DNA]</scope>
    <source>
        <strain evidence="1">Wonlab-2016</strain>
    </source>
</reference>
<organism evidence="1 2">
    <name type="scientific">Batillaria attramentaria</name>
    <dbReference type="NCBI Taxonomy" id="370345"/>
    <lineage>
        <taxon>Eukaryota</taxon>
        <taxon>Metazoa</taxon>
        <taxon>Spiralia</taxon>
        <taxon>Lophotrochozoa</taxon>
        <taxon>Mollusca</taxon>
        <taxon>Gastropoda</taxon>
        <taxon>Caenogastropoda</taxon>
        <taxon>Sorbeoconcha</taxon>
        <taxon>Cerithioidea</taxon>
        <taxon>Batillariidae</taxon>
        <taxon>Batillaria</taxon>
    </lineage>
</organism>
<dbReference type="EMBL" id="JACVVK020000048">
    <property type="protein sequence ID" value="KAK7498802.1"/>
    <property type="molecule type" value="Genomic_DNA"/>
</dbReference>
<gene>
    <name evidence="1" type="ORF">BaRGS_00009894</name>
</gene>
<proteinExistence type="predicted"/>
<accession>A0ABD0LHH7</accession>
<name>A0ABD0LHH7_9CAEN</name>
<dbReference type="Proteomes" id="UP001519460">
    <property type="component" value="Unassembled WGS sequence"/>
</dbReference>
<evidence type="ECO:0000313" key="2">
    <source>
        <dbReference type="Proteomes" id="UP001519460"/>
    </source>
</evidence>
<sequence length="99" mass="10656">MVFTSAKEHVRQVFRREGVSLLTGESAHNKLHSALETGGSLLACSHVAVSTARHTDCHCHRQAAYNSDHLPGDGPPLLTRGNQLQLSLVSSVWDTGLGQ</sequence>